<dbReference type="PANTHER" id="PTHR43581">
    <property type="entry name" value="ATP/GTP PHOSPHATASE"/>
    <property type="match status" value="1"/>
</dbReference>
<dbReference type="PANTHER" id="PTHR43581:SF2">
    <property type="entry name" value="EXCINUCLEASE ATPASE SUBUNIT"/>
    <property type="match status" value="1"/>
</dbReference>
<feature type="domain" description="Endonuclease GajA/Old nuclease/RecF-like AAA" evidence="1">
    <location>
        <begin position="17"/>
        <end position="61"/>
    </location>
</feature>
<sequence>MSTLEHSFWGSKVRLLSVRLENVGGFKTAEFPLDGDVLLIGENNSGKTSVLRILDWLFNSLDSDLLRGRRELNEVEEALLLPARATQNKARRIFLRVRLSDGRSATKFAAKADNVAEVRVQFRASKYYARLGSPTRNEEAETEPNAAVLLDRLQGCYSCLYVPASRDGSSEIFSRILRDALRQELSGAMIYDGVGRPAGAPKATSDAAATLSTHANTFASKVWKETKENLRGGFDPKGLFSASVSAEDLVELVLDRMEARFSTGDHDAKTVAIESLGAGLQSALAIAVAQRPRSEKMYRLLLLEEPEAFLHPSAQRTIAQQTFHLPGIQTIATTHSALVLAEAAPEDIVVMRDHVAYPAASVSTTQEQKDAYLLSSLASNTMFDRSLLLVEGPGEVAYFEMLRREMRNIIPLPLLNRMRVCAVGGKAGFGPWLRLLRRFANNGDQAFEVIVCADSIDAGTDVVRALRESSVVVPAALASEIANLANGIDMSNVSPADALVIAERTSAANRLAASSNVPLHFNRVDLEYAILEALNDRRSREFAKTHGLEVESRDKLMARMGSKGGDGKASEKAGSKAPYLRANLAYIVTWDEISPDIKELLWRWVRGAMEPYSSLARPPEIS</sequence>
<dbReference type="EMBL" id="JACHVP010000004">
    <property type="protein sequence ID" value="MBB2968832.1"/>
    <property type="molecule type" value="Genomic_DNA"/>
</dbReference>
<reference evidence="3 4" key="1">
    <citation type="submission" date="2020-08" db="EMBL/GenBank/DDBJ databases">
        <title>Sequencing the genomes of 1000 actinobacteria strains.</title>
        <authorList>
            <person name="Klenk H.-P."/>
        </authorList>
    </citation>
    <scope>NUCLEOTIDE SEQUENCE [LARGE SCALE GENOMIC DNA]</scope>
    <source>
        <strain evidence="3 4">DSM 20146</strain>
    </source>
</reference>
<organism evidence="3 4">
    <name type="scientific">Leifsonia aquatica</name>
    <name type="common">Corynebacterium aquaticum</name>
    <dbReference type="NCBI Taxonomy" id="144185"/>
    <lineage>
        <taxon>Bacteria</taxon>
        <taxon>Bacillati</taxon>
        <taxon>Actinomycetota</taxon>
        <taxon>Actinomycetes</taxon>
        <taxon>Micrococcales</taxon>
        <taxon>Microbacteriaceae</taxon>
        <taxon>Leifsonia</taxon>
    </lineage>
</organism>
<dbReference type="Pfam" id="PF13304">
    <property type="entry name" value="AAA_21"/>
    <property type="match status" value="1"/>
</dbReference>
<dbReference type="InterPro" id="IPR027417">
    <property type="entry name" value="P-loop_NTPase"/>
</dbReference>
<protein>
    <submittedName>
        <fullName evidence="3">Putative ATP-dependent endonuclease of OLD family</fullName>
    </submittedName>
</protein>
<comment type="caution">
    <text evidence="3">The sequence shown here is derived from an EMBL/GenBank/DDBJ whole genome shotgun (WGS) entry which is preliminary data.</text>
</comment>
<dbReference type="Pfam" id="PF13175">
    <property type="entry name" value="AAA_15"/>
    <property type="match status" value="1"/>
</dbReference>
<gene>
    <name evidence="3" type="ORF">FHX33_003608</name>
</gene>
<dbReference type="InterPro" id="IPR051396">
    <property type="entry name" value="Bact_Antivir_Def_Nuclease"/>
</dbReference>
<dbReference type="GO" id="GO:0004519">
    <property type="term" value="F:endonuclease activity"/>
    <property type="evidence" value="ECO:0007669"/>
    <property type="project" value="UniProtKB-KW"/>
</dbReference>
<name>A0A7W4UZ66_LEIAQ</name>
<evidence type="ECO:0000259" key="2">
    <source>
        <dbReference type="Pfam" id="PF13304"/>
    </source>
</evidence>
<dbReference type="Gene3D" id="3.40.50.300">
    <property type="entry name" value="P-loop containing nucleotide triphosphate hydrolases"/>
    <property type="match status" value="2"/>
</dbReference>
<accession>A0A7W4UZ66</accession>
<evidence type="ECO:0000313" key="3">
    <source>
        <dbReference type="EMBL" id="MBB2968832.1"/>
    </source>
</evidence>
<dbReference type="InterPro" id="IPR003959">
    <property type="entry name" value="ATPase_AAA_core"/>
</dbReference>
<dbReference type="AlphaFoldDB" id="A0A7W4UZ66"/>
<dbReference type="RefSeq" id="WP_081703994.1">
    <property type="nucleotide sequence ID" value="NZ_JACHVP010000004.1"/>
</dbReference>
<evidence type="ECO:0000313" key="4">
    <source>
        <dbReference type="Proteomes" id="UP000538196"/>
    </source>
</evidence>
<dbReference type="SUPFAM" id="SSF52540">
    <property type="entry name" value="P-loop containing nucleoside triphosphate hydrolases"/>
    <property type="match status" value="1"/>
</dbReference>
<feature type="domain" description="ATPase AAA-type core" evidence="2">
    <location>
        <begin position="259"/>
        <end position="340"/>
    </location>
</feature>
<dbReference type="GO" id="GO:0016887">
    <property type="term" value="F:ATP hydrolysis activity"/>
    <property type="evidence" value="ECO:0007669"/>
    <property type="project" value="InterPro"/>
</dbReference>
<proteinExistence type="predicted"/>
<dbReference type="InterPro" id="IPR041685">
    <property type="entry name" value="AAA_GajA/Old/RecF-like"/>
</dbReference>
<keyword evidence="3" id="KW-0378">Hydrolase</keyword>
<keyword evidence="3" id="KW-0540">Nuclease</keyword>
<evidence type="ECO:0000259" key="1">
    <source>
        <dbReference type="Pfam" id="PF13175"/>
    </source>
</evidence>
<keyword evidence="4" id="KW-1185">Reference proteome</keyword>
<dbReference type="GO" id="GO:0005524">
    <property type="term" value="F:ATP binding"/>
    <property type="evidence" value="ECO:0007669"/>
    <property type="project" value="InterPro"/>
</dbReference>
<keyword evidence="3" id="KW-0255">Endonuclease</keyword>
<dbReference type="Proteomes" id="UP000538196">
    <property type="component" value="Unassembled WGS sequence"/>
</dbReference>